<protein>
    <submittedName>
        <fullName evidence="2">F-box domain protein</fullName>
    </submittedName>
</protein>
<evidence type="ECO:0000313" key="3">
    <source>
        <dbReference type="Proteomes" id="UP001201812"/>
    </source>
</evidence>
<comment type="caution">
    <text evidence="2">The sequence shown here is derived from an EMBL/GenBank/DDBJ whole genome shotgun (WGS) entry which is preliminary data.</text>
</comment>
<gene>
    <name evidence="2" type="ORF">DdX_10517</name>
</gene>
<dbReference type="Proteomes" id="UP001201812">
    <property type="component" value="Unassembled WGS sequence"/>
</dbReference>
<accession>A0AAD4R5I4</accession>
<keyword evidence="3" id="KW-1185">Reference proteome</keyword>
<evidence type="ECO:0000256" key="1">
    <source>
        <dbReference type="SAM" id="MobiDB-lite"/>
    </source>
</evidence>
<name>A0AAD4R5I4_9BILA</name>
<reference evidence="2" key="1">
    <citation type="submission" date="2022-01" db="EMBL/GenBank/DDBJ databases">
        <title>Genome Sequence Resource for Two Populations of Ditylenchus destructor, the Migratory Endoparasitic Phytonematode.</title>
        <authorList>
            <person name="Zhang H."/>
            <person name="Lin R."/>
            <person name="Xie B."/>
        </authorList>
    </citation>
    <scope>NUCLEOTIDE SEQUENCE</scope>
    <source>
        <strain evidence="2">BazhouSP</strain>
    </source>
</reference>
<feature type="region of interest" description="Disordered" evidence="1">
    <location>
        <begin position="16"/>
        <end position="55"/>
    </location>
</feature>
<evidence type="ECO:0000313" key="2">
    <source>
        <dbReference type="EMBL" id="KAI1710817.1"/>
    </source>
</evidence>
<organism evidence="2 3">
    <name type="scientific">Ditylenchus destructor</name>
    <dbReference type="NCBI Taxonomy" id="166010"/>
    <lineage>
        <taxon>Eukaryota</taxon>
        <taxon>Metazoa</taxon>
        <taxon>Ecdysozoa</taxon>
        <taxon>Nematoda</taxon>
        <taxon>Chromadorea</taxon>
        <taxon>Rhabditida</taxon>
        <taxon>Tylenchina</taxon>
        <taxon>Tylenchomorpha</taxon>
        <taxon>Sphaerularioidea</taxon>
        <taxon>Anguinidae</taxon>
        <taxon>Anguininae</taxon>
        <taxon>Ditylenchus</taxon>
    </lineage>
</organism>
<sequence>MMPTPINRLFRRLSQRRSKKSGNIEKQNIAAGQMSTESAKRFSNGLSQSSSPPLLRTDSKIVHKGSWCCAPNCSSSLASSNNDSAGHQGCSLLVPPSALSHPLSGSSTNSLAPPKKKRFSKQSSTTKSDAIQEPVLPILPEKLLFQCLDTINNPFELCRMRRICKSVDEYVKCRLEKVTEMDVRKVKFSSNDDCLKNSSTIIVEDKVWYAHPRGDYKVLMRLVPTADNSSRVEIIVDDSWTSKDVSLLRHVLVDVFRRNLRRITLDAPIVELVIASLSIIDLDRWYAFQCYMKAVNDHSLHLAIVQPSPTQQSGGVQDEDLYWPCVEELVIRTTEKDSAHLARILDYGVRSQIVMDRRRLDNLKIILTDVQKLNKELIRNLYHFRCWAGSAGFDDRFSQQYIVNMA</sequence>
<feature type="region of interest" description="Disordered" evidence="1">
    <location>
        <begin position="101"/>
        <end position="128"/>
    </location>
</feature>
<dbReference type="EMBL" id="JAKKPZ010000024">
    <property type="protein sequence ID" value="KAI1710817.1"/>
    <property type="molecule type" value="Genomic_DNA"/>
</dbReference>
<proteinExistence type="predicted"/>
<dbReference type="AlphaFoldDB" id="A0AAD4R5I4"/>